<accession>A0ABY1S1R2</accession>
<keyword evidence="5 8" id="KW-1133">Transmembrane helix</keyword>
<feature type="transmembrane region" description="Helical" evidence="8">
    <location>
        <begin position="15"/>
        <end position="40"/>
    </location>
</feature>
<name>A0ABY1S1R2_9GAMM</name>
<dbReference type="NCBIfam" id="TIGR00836">
    <property type="entry name" value="amt"/>
    <property type="match status" value="1"/>
</dbReference>
<dbReference type="InterPro" id="IPR019879">
    <property type="entry name" value="Ammonium_transptr_marine"/>
</dbReference>
<reference evidence="11 12" key="1">
    <citation type="submission" date="2017-05" db="EMBL/GenBank/DDBJ databases">
        <authorList>
            <person name="Varghese N."/>
            <person name="Submissions S."/>
        </authorList>
    </citation>
    <scope>NUCLEOTIDE SEQUENCE [LARGE SCALE GENOMIC DNA]</scope>
    <source>
        <strain evidence="11 12">CGMCC 1.7287</strain>
    </source>
</reference>
<dbReference type="InterPro" id="IPR024041">
    <property type="entry name" value="NH4_transpt_AmtB-like_dom"/>
</dbReference>
<evidence type="ECO:0000256" key="6">
    <source>
        <dbReference type="ARBA" id="ARBA00023136"/>
    </source>
</evidence>
<evidence type="ECO:0000259" key="10">
    <source>
        <dbReference type="Pfam" id="PF00909"/>
    </source>
</evidence>
<gene>
    <name evidence="11" type="ORF">SAMN04487964_110136</name>
</gene>
<feature type="transmembrane region" description="Helical" evidence="8">
    <location>
        <begin position="214"/>
        <end position="231"/>
    </location>
</feature>
<dbReference type="InterPro" id="IPR029020">
    <property type="entry name" value="Ammonium/urea_transptr"/>
</dbReference>
<keyword evidence="6 8" id="KW-0472">Membrane</keyword>
<dbReference type="EMBL" id="FXWV01000010">
    <property type="protein sequence ID" value="SMR75598.1"/>
    <property type="molecule type" value="Genomic_DNA"/>
</dbReference>
<feature type="transmembrane region" description="Helical" evidence="8">
    <location>
        <begin position="332"/>
        <end position="351"/>
    </location>
</feature>
<feature type="region of interest" description="Disordered" evidence="9">
    <location>
        <begin position="414"/>
        <end position="449"/>
    </location>
</feature>
<evidence type="ECO:0000313" key="11">
    <source>
        <dbReference type="EMBL" id="SMR75598.1"/>
    </source>
</evidence>
<dbReference type="Proteomes" id="UP001159257">
    <property type="component" value="Unassembled WGS sequence"/>
</dbReference>
<evidence type="ECO:0000256" key="7">
    <source>
        <dbReference type="ARBA" id="ARBA00023177"/>
    </source>
</evidence>
<dbReference type="PROSITE" id="PS01219">
    <property type="entry name" value="AMMONIUM_TRANSP"/>
    <property type="match status" value="1"/>
</dbReference>
<feature type="transmembrane region" description="Helical" evidence="8">
    <location>
        <begin position="52"/>
        <end position="71"/>
    </location>
</feature>
<dbReference type="InterPro" id="IPR001905">
    <property type="entry name" value="Ammonium_transpt"/>
</dbReference>
<feature type="transmembrane region" description="Helical" evidence="8">
    <location>
        <begin position="251"/>
        <end position="274"/>
    </location>
</feature>
<keyword evidence="7 8" id="KW-0924">Ammonia transport</keyword>
<evidence type="ECO:0000256" key="2">
    <source>
        <dbReference type="ARBA" id="ARBA00005887"/>
    </source>
</evidence>
<organism evidence="11 12">
    <name type="scientific">Marinobacterium sediminicola</name>
    <dbReference type="NCBI Taxonomy" id="518898"/>
    <lineage>
        <taxon>Bacteria</taxon>
        <taxon>Pseudomonadati</taxon>
        <taxon>Pseudomonadota</taxon>
        <taxon>Gammaproteobacteria</taxon>
        <taxon>Oceanospirillales</taxon>
        <taxon>Oceanospirillaceae</taxon>
        <taxon>Marinobacterium</taxon>
    </lineage>
</organism>
<evidence type="ECO:0000256" key="4">
    <source>
        <dbReference type="ARBA" id="ARBA00022692"/>
    </source>
</evidence>
<dbReference type="PANTHER" id="PTHR11730:SF62">
    <property type="entry name" value="AMMONIUM TRANSPORTER SLL1017-RELATED"/>
    <property type="match status" value="1"/>
</dbReference>
<comment type="caution">
    <text evidence="11">The sequence shown here is derived from an EMBL/GenBank/DDBJ whole genome shotgun (WGS) entry which is preliminary data.</text>
</comment>
<evidence type="ECO:0000256" key="1">
    <source>
        <dbReference type="ARBA" id="ARBA00004141"/>
    </source>
</evidence>
<feature type="transmembrane region" description="Helical" evidence="8">
    <location>
        <begin position="304"/>
        <end position="323"/>
    </location>
</feature>
<comment type="subcellular location">
    <subcellularLocation>
        <location evidence="8">Cell membrane</location>
        <topology evidence="8">Multi-pass membrane protein</topology>
    </subcellularLocation>
    <subcellularLocation>
        <location evidence="1">Membrane</location>
        <topology evidence="1">Multi-pass membrane protein</topology>
    </subcellularLocation>
</comment>
<keyword evidence="4 8" id="KW-0812">Transmembrane</keyword>
<comment type="similarity">
    <text evidence="2 8">Belongs to the ammonia transporter channel (TC 1.A.11.2) family.</text>
</comment>
<feature type="transmembrane region" description="Helical" evidence="8">
    <location>
        <begin position="363"/>
        <end position="383"/>
    </location>
</feature>
<dbReference type="Pfam" id="PF00909">
    <property type="entry name" value="Ammonium_transp"/>
    <property type="match status" value="1"/>
</dbReference>
<dbReference type="PANTHER" id="PTHR11730">
    <property type="entry name" value="AMMONIUM TRANSPORTER"/>
    <property type="match status" value="1"/>
</dbReference>
<keyword evidence="12" id="KW-1185">Reference proteome</keyword>
<dbReference type="RefSeq" id="WP_239041032.1">
    <property type="nucleotide sequence ID" value="NZ_BAAAEY010000010.1"/>
</dbReference>
<dbReference type="SUPFAM" id="SSF111352">
    <property type="entry name" value="Ammonium transporter"/>
    <property type="match status" value="1"/>
</dbReference>
<feature type="transmembrane region" description="Helical" evidence="8">
    <location>
        <begin position="112"/>
        <end position="131"/>
    </location>
</feature>
<feature type="domain" description="Ammonium transporter AmtB-like" evidence="10">
    <location>
        <begin position="17"/>
        <end position="410"/>
    </location>
</feature>
<sequence>MDGMVLELGYALDTFYFLMCTALVMWMAAGFAMLEAGLVRAKNTVEILNKNALLYGVACIVYLVVGYNVMYPANPISSVIPGIDFLLGADNSTEAVVAGGDDAPYYSSMADFIFQAVFAAATMSIVSGAVAERMKLWPFMAFAVVMVAVIYPVEGYWKWGGGFLDQLGFQDFAGSVVVHMAGAAAALAAVILVGPRKGKYGKNGEVRAIPGANLPMATLGMFILWMGWFGFNGGSELKIANVEEANAVAKIFVNTNAAAAAGMVVAALFARFLFGKTDLTMTINGALAGLVAITAEPLQPSAGLASIIGAIGGLVVVASVLALDKLKLDDPVGAISVHGSAGIWGIFAVLLSNDDATFTGQLIGTAATFAWMFVASFIVLLVIKAVMGLRVSDEEELEGMDVHECGMQAYPEFGPAHSSMGLSSGPGKPGMEPQAQSAAVFKESPVASK</sequence>
<protein>
    <recommendedName>
        <fullName evidence="8">Ammonium transporter</fullName>
    </recommendedName>
</protein>
<evidence type="ECO:0000256" key="8">
    <source>
        <dbReference type="RuleBase" id="RU362002"/>
    </source>
</evidence>
<proteinExistence type="inferred from homology"/>
<dbReference type="InterPro" id="IPR018047">
    <property type="entry name" value="Ammonium_transpt_CS"/>
</dbReference>
<keyword evidence="3 8" id="KW-0813">Transport</keyword>
<feature type="transmembrane region" description="Helical" evidence="8">
    <location>
        <begin position="173"/>
        <end position="193"/>
    </location>
</feature>
<evidence type="ECO:0000256" key="3">
    <source>
        <dbReference type="ARBA" id="ARBA00022448"/>
    </source>
</evidence>
<evidence type="ECO:0000256" key="9">
    <source>
        <dbReference type="SAM" id="MobiDB-lite"/>
    </source>
</evidence>
<evidence type="ECO:0000313" key="12">
    <source>
        <dbReference type="Proteomes" id="UP001159257"/>
    </source>
</evidence>
<dbReference type="Gene3D" id="1.10.3430.10">
    <property type="entry name" value="Ammonium transporter AmtB like domains"/>
    <property type="match status" value="1"/>
</dbReference>
<feature type="transmembrane region" description="Helical" evidence="8">
    <location>
        <begin position="281"/>
        <end position="298"/>
    </location>
</feature>
<evidence type="ECO:0000256" key="5">
    <source>
        <dbReference type="ARBA" id="ARBA00022989"/>
    </source>
</evidence>
<feature type="transmembrane region" description="Helical" evidence="8">
    <location>
        <begin position="136"/>
        <end position="153"/>
    </location>
</feature>
<dbReference type="NCBIfam" id="TIGR03644">
    <property type="entry name" value="marine_trans_1"/>
    <property type="match status" value="1"/>
</dbReference>